<sequence>MYISRKLLTFGLLALMGLVLSGVLFADDPSLAQKSTLEAILASGKITVCSDPPYEPFEFQDDKGNLVGFDVDLIKMLAKQAGVSFEFLATPFDTIIPALNARNCDLIASDITATLKRALSANFTDPYLQTGQIAMVSTGKSPGKNVTDYSRLNSSDVIITVQLGTTGEEAARSFFPKADIRTFDNAQLTLQEVVDGRADAIVYDEVFLRPQVANVGSKAELCCPRGNPDLLTQEFISLAIRKGDPDFLSYLNLFMRQAKETIKVTADLAAEFGLPAETIGQSFLQALRTKWGV</sequence>
<dbReference type="STRING" id="1817864.A2Z21_00870"/>
<protein>
    <recommendedName>
        <fullName evidence="5">Solute-binding protein family 3/N-terminal domain-containing protein</fullName>
    </recommendedName>
</protein>
<evidence type="ECO:0000256" key="1">
    <source>
        <dbReference type="ARBA" id="ARBA00004196"/>
    </source>
</evidence>
<dbReference type="PANTHER" id="PTHR35936">
    <property type="entry name" value="MEMBRANE-BOUND LYTIC MUREIN TRANSGLYCOSYLASE F"/>
    <property type="match status" value="1"/>
</dbReference>
<comment type="caution">
    <text evidence="6">The sequence shown here is derived from an EMBL/GenBank/DDBJ whole genome shotgun (WGS) entry which is preliminary data.</text>
</comment>
<proteinExistence type="inferred from homology"/>
<dbReference type="EMBL" id="MFGX01000003">
    <property type="protein sequence ID" value="OGF57733.1"/>
    <property type="molecule type" value="Genomic_DNA"/>
</dbReference>
<dbReference type="InterPro" id="IPR018313">
    <property type="entry name" value="SBP_3_CS"/>
</dbReference>
<dbReference type="Gene3D" id="3.40.190.10">
    <property type="entry name" value="Periplasmic binding protein-like II"/>
    <property type="match status" value="2"/>
</dbReference>
<evidence type="ECO:0000256" key="2">
    <source>
        <dbReference type="ARBA" id="ARBA00010333"/>
    </source>
</evidence>
<dbReference type="Pfam" id="PF00497">
    <property type="entry name" value="SBP_bac_3"/>
    <property type="match status" value="1"/>
</dbReference>
<dbReference type="SMART" id="SM00062">
    <property type="entry name" value="PBPb"/>
    <property type="match status" value="1"/>
</dbReference>
<organism evidence="6 7">
    <name type="scientific">Fraserbacteria sp. (strain RBG_16_55_9)</name>
    <dbReference type="NCBI Taxonomy" id="1817864"/>
    <lineage>
        <taxon>Bacteria</taxon>
        <taxon>Candidatus Fraseribacteriota</taxon>
    </lineage>
</organism>
<evidence type="ECO:0000313" key="6">
    <source>
        <dbReference type="EMBL" id="OGF57733.1"/>
    </source>
</evidence>
<dbReference type="PANTHER" id="PTHR35936:SF38">
    <property type="entry name" value="GLUTAMINE-BINDING PERIPLASMIC PROTEIN"/>
    <property type="match status" value="1"/>
</dbReference>
<dbReference type="SUPFAM" id="SSF53850">
    <property type="entry name" value="Periplasmic binding protein-like II"/>
    <property type="match status" value="1"/>
</dbReference>
<comment type="similarity">
    <text evidence="2 4">Belongs to the bacterial solute-binding protein 3 family.</text>
</comment>
<gene>
    <name evidence="6" type="ORF">A2Z21_00870</name>
</gene>
<evidence type="ECO:0000256" key="4">
    <source>
        <dbReference type="RuleBase" id="RU003744"/>
    </source>
</evidence>
<evidence type="ECO:0000313" key="7">
    <source>
        <dbReference type="Proteomes" id="UP000179157"/>
    </source>
</evidence>
<feature type="domain" description="Solute-binding protein family 3/N-terminal" evidence="5">
    <location>
        <begin position="45"/>
        <end position="275"/>
    </location>
</feature>
<name>A0A1F5V2S8_FRAXR</name>
<dbReference type="GO" id="GO:0030313">
    <property type="term" value="C:cell envelope"/>
    <property type="evidence" value="ECO:0007669"/>
    <property type="project" value="UniProtKB-SubCell"/>
</dbReference>
<dbReference type="Proteomes" id="UP000179157">
    <property type="component" value="Unassembled WGS sequence"/>
</dbReference>
<comment type="subcellular location">
    <subcellularLocation>
        <location evidence="1">Cell envelope</location>
    </subcellularLocation>
</comment>
<keyword evidence="3" id="KW-0732">Signal</keyword>
<evidence type="ECO:0000259" key="5">
    <source>
        <dbReference type="SMART" id="SM00062"/>
    </source>
</evidence>
<dbReference type="InterPro" id="IPR001638">
    <property type="entry name" value="Solute-binding_3/MltF_N"/>
</dbReference>
<evidence type="ECO:0000256" key="3">
    <source>
        <dbReference type="ARBA" id="ARBA00022729"/>
    </source>
</evidence>
<accession>A0A1F5V2S8</accession>
<reference evidence="6 7" key="1">
    <citation type="journal article" date="2016" name="Nat. Commun.">
        <title>Thousands of microbial genomes shed light on interconnected biogeochemical processes in an aquifer system.</title>
        <authorList>
            <person name="Anantharaman K."/>
            <person name="Brown C.T."/>
            <person name="Hug L.A."/>
            <person name="Sharon I."/>
            <person name="Castelle C.J."/>
            <person name="Probst A.J."/>
            <person name="Thomas B.C."/>
            <person name="Singh A."/>
            <person name="Wilkins M.J."/>
            <person name="Karaoz U."/>
            <person name="Brodie E.L."/>
            <person name="Williams K.H."/>
            <person name="Hubbard S.S."/>
            <person name="Banfield J.F."/>
        </authorList>
    </citation>
    <scope>NUCLEOTIDE SEQUENCE [LARGE SCALE GENOMIC DNA]</scope>
    <source>
        <strain evidence="7">RBG_16_55_9</strain>
    </source>
</reference>
<dbReference type="AlphaFoldDB" id="A0A1F5V2S8"/>
<dbReference type="PROSITE" id="PS01039">
    <property type="entry name" value="SBP_BACTERIAL_3"/>
    <property type="match status" value="1"/>
</dbReference>